<sequence length="1476" mass="171245">MIPKNHFEIQAELYVVIKEWDSMCYAELGIVTAIVSTHAFHQLIPPDKETIFSWSAEVKAGTHLPVPYASQYALQGKIHFQPSNNTIVVKITDLTHRLYNGIIDHYHEYLAKNVSPPPEVQVLENAFKITYADSGLVEGISTQSNEMDFSRNIKKAIASIFQLNSTFLQKEFHRPESFIVKENSIYGHGEDVYSVFPQKGGKMEVHKLHNMPDSEKIYSHFVTNTEGASCDVTNVVPVMHDSKKTYVLEKEGDCYVVKKVTTVGSIIYYPFKAKSDAQMILVNQNFDLDEVVPIKNKYQIGEEYIENSLSYVSFDKQTNDQTNGRQIIDYDKLLPMVRDMLEDIPQYMHEDHINTKEPDHKRGQLINRVQQILLKFTLDKFKELQSTLSKQALNVFYHILPLVGTEASTLYIKTLIITKTVPDNLAVELLQNIAGHIRPSLDLVQKLEDLIHLDSKYSWDLQKVAILSFGNIIYKSYVHQLQSNSDSSQEPYEKYVDEYIHNLRNSTKYIVQVTYLLGLRNMKLPILAQRLVPAFNGEWWSNQNLRYVAIWAAAPPILFNSGPDKIIETFWPIFTNRHEKVAVRAFCYYFIMYSRPSLTMLRNIFTFMLTEPDQELYRIHYTLVQTLMQSTDPCHQDARLKLAQLMKFSPPPHRGTSGISFFGYRDEMFGFSTGIQKYYIRAEDLRIYAYYVTSQLFNSYEEEWAVYWKIQDGRDKDPGLIESLVDIVSLSQLDSFDFHIEASIARRGQVINTFAFDKRSLNEMVGLLGLFLAYASKWNLNLLHINYERYNSYMIPTDLGIPAFWEYFMPEVHYNNLSVTKQIEGDSIHFRIENKYGTWVHYRHGLSFYNPIADVRQGINKYHAYDALFPLHFNLSSNSKLQSLEIHWQKHDDPQMDIAGIRTHATQLVFVRDSDDYEKKVLREFVPEGEEFQSVGHSKEFRHDYPIFDKHNLDTGYRLYLVNYDSDIHAPYGVFKNRLHMFADPSSKYFHSPLQHWTMAWLNFHRDIVLLPRPGTYGFVARLEPSSQFGITNIDFALSQKSEYVSNSSHVPGVDLHSHVVYSVKKHDQILKTWDLDALTEIASGHNYGSLKLKLSRILPKQKDFRVCIEGYKKWTPEEVNGHWGITMGESNNGECVNDTVIDISSNGKRSLEQKSGKYKHSSCQNVVPYSAHDIKCLVSHTTLRHYTYEVTSTNVPPRLKQIVTNLGEDLKSLFNEYYSYKIAHNENITEDSFKVDVTFPLAAHEINVEVATREQTYEFSGIPLKYWDWFKIAPESTTYSLAFIEKYENGEIDHCTIQSHRRQLNQKSVSEVVPNEWTLYVANNLESHDHVYLKRLDDKIAVKLVRDDHTLEVLLVAETDDYHITYDGDASSDEHQEEWLHYRVFDKDIHKRLVIFLQQSGVHLEYDVRHVVITIPEGTHWHGHCYADVKSLIPPTTTSNLFFWKTNISSTEREVPTAEEIARLANNIQKEKNKV</sequence>
<keyword evidence="5" id="KW-1185">Reference proteome</keyword>
<evidence type="ECO:0000256" key="1">
    <source>
        <dbReference type="ARBA" id="ARBA00022729"/>
    </source>
</evidence>
<gene>
    <name evidence="4" type="ORF">Zmor_015861</name>
</gene>
<organism evidence="4 5">
    <name type="scientific">Zophobas morio</name>
    <dbReference type="NCBI Taxonomy" id="2755281"/>
    <lineage>
        <taxon>Eukaryota</taxon>
        <taxon>Metazoa</taxon>
        <taxon>Ecdysozoa</taxon>
        <taxon>Arthropoda</taxon>
        <taxon>Hexapoda</taxon>
        <taxon>Insecta</taxon>
        <taxon>Pterygota</taxon>
        <taxon>Neoptera</taxon>
        <taxon>Endopterygota</taxon>
        <taxon>Coleoptera</taxon>
        <taxon>Polyphaga</taxon>
        <taxon>Cucujiformia</taxon>
        <taxon>Tenebrionidae</taxon>
        <taxon>Zophobas</taxon>
    </lineage>
</organism>
<accession>A0AA38MHZ3</accession>
<comment type="caution">
    <text evidence="4">The sequence shown here is derived from an EMBL/GenBank/DDBJ whole genome shotgun (WGS) entry which is preliminary data.</text>
</comment>
<dbReference type="InterPro" id="IPR011030">
    <property type="entry name" value="Lipovitellin_superhlx_dom"/>
</dbReference>
<dbReference type="PROSITE" id="PS51211">
    <property type="entry name" value="VITELLOGENIN"/>
    <property type="match status" value="1"/>
</dbReference>
<dbReference type="SMART" id="SM00638">
    <property type="entry name" value="LPD_N"/>
    <property type="match status" value="1"/>
</dbReference>
<name>A0AA38MHZ3_9CUCU</name>
<protein>
    <recommendedName>
        <fullName evidence="3">Vitellogenin domain-containing protein</fullName>
    </recommendedName>
</protein>
<dbReference type="PANTHER" id="PTHR23345:SF33">
    <property type="entry name" value="CROSSVEINLESS D"/>
    <property type="match status" value="1"/>
</dbReference>
<keyword evidence="1" id="KW-0732">Signal</keyword>
<evidence type="ECO:0000259" key="3">
    <source>
        <dbReference type="PROSITE" id="PS51211"/>
    </source>
</evidence>
<dbReference type="Pfam" id="PF01347">
    <property type="entry name" value="Vitellogenin_N"/>
    <property type="match status" value="1"/>
</dbReference>
<comment type="caution">
    <text evidence="2">Lacks conserved residue(s) required for the propagation of feature annotation.</text>
</comment>
<dbReference type="PANTHER" id="PTHR23345">
    <property type="entry name" value="VITELLOGENIN-RELATED"/>
    <property type="match status" value="1"/>
</dbReference>
<dbReference type="InterPro" id="IPR050733">
    <property type="entry name" value="Vitellogenin/Apolipophorin"/>
</dbReference>
<dbReference type="Gene3D" id="2.30.230.10">
    <property type="entry name" value="Lipovitellin, beta-sheet shell regions, chain A"/>
    <property type="match status" value="1"/>
</dbReference>
<dbReference type="Proteomes" id="UP001168821">
    <property type="component" value="Unassembled WGS sequence"/>
</dbReference>
<dbReference type="Gene3D" id="1.25.10.20">
    <property type="entry name" value="Vitellinogen, superhelical"/>
    <property type="match status" value="1"/>
</dbReference>
<dbReference type="InterPro" id="IPR015819">
    <property type="entry name" value="Lipid_transp_b-sht_shell"/>
</dbReference>
<proteinExistence type="predicted"/>
<evidence type="ECO:0000256" key="2">
    <source>
        <dbReference type="PROSITE-ProRule" id="PRU00557"/>
    </source>
</evidence>
<dbReference type="SUPFAM" id="SSF48431">
    <property type="entry name" value="Lipovitellin-phosvitin complex, superhelical domain"/>
    <property type="match status" value="1"/>
</dbReference>
<evidence type="ECO:0000313" key="4">
    <source>
        <dbReference type="EMBL" id="KAJ3656814.1"/>
    </source>
</evidence>
<feature type="domain" description="Vitellogenin" evidence="3">
    <location>
        <begin position="43"/>
        <end position="700"/>
    </location>
</feature>
<dbReference type="SUPFAM" id="SSF56968">
    <property type="entry name" value="Lipovitellin-phosvitin complex, beta-sheet shell regions"/>
    <property type="match status" value="2"/>
</dbReference>
<dbReference type="GO" id="GO:0005319">
    <property type="term" value="F:lipid transporter activity"/>
    <property type="evidence" value="ECO:0007669"/>
    <property type="project" value="InterPro"/>
</dbReference>
<dbReference type="InterPro" id="IPR001747">
    <property type="entry name" value="Vitellogenin_N"/>
</dbReference>
<evidence type="ECO:0000313" key="5">
    <source>
        <dbReference type="Proteomes" id="UP001168821"/>
    </source>
</evidence>
<reference evidence="4" key="1">
    <citation type="journal article" date="2023" name="G3 (Bethesda)">
        <title>Whole genome assemblies of Zophobas morio and Tenebrio molitor.</title>
        <authorList>
            <person name="Kaur S."/>
            <person name="Stinson S.A."/>
            <person name="diCenzo G.C."/>
        </authorList>
    </citation>
    <scope>NUCLEOTIDE SEQUENCE</scope>
    <source>
        <strain evidence="4">QUZm001</strain>
    </source>
</reference>
<dbReference type="InterPro" id="IPR015816">
    <property type="entry name" value="Vitellinogen_b-sht_N"/>
</dbReference>
<dbReference type="EMBL" id="JALNTZ010000004">
    <property type="protein sequence ID" value="KAJ3656814.1"/>
    <property type="molecule type" value="Genomic_DNA"/>
</dbReference>